<dbReference type="Pfam" id="PF14737">
    <property type="entry name" value="DUF4470"/>
    <property type="match status" value="1"/>
</dbReference>
<evidence type="ECO:0000313" key="7">
    <source>
        <dbReference type="EMBL" id="KAJ7036561.1"/>
    </source>
</evidence>
<gene>
    <name evidence="7" type="ORF">C8F04DRAFT_1337414</name>
</gene>
<dbReference type="PROSITE" id="PS50865">
    <property type="entry name" value="ZF_MYND_2"/>
    <property type="match status" value="1"/>
</dbReference>
<comment type="caution">
    <text evidence="7">The sequence shown here is derived from an EMBL/GenBank/DDBJ whole genome shotgun (WGS) entry which is preliminary data.</text>
</comment>
<dbReference type="GO" id="GO:0008270">
    <property type="term" value="F:zinc ion binding"/>
    <property type="evidence" value="ECO:0007669"/>
    <property type="project" value="UniProtKB-KW"/>
</dbReference>
<name>A0AAD6X6B6_9AGAR</name>
<proteinExistence type="predicted"/>
<dbReference type="Pfam" id="PF01753">
    <property type="entry name" value="zf-MYND"/>
    <property type="match status" value="1"/>
</dbReference>
<feature type="region of interest" description="Disordered" evidence="5">
    <location>
        <begin position="1"/>
        <end position="21"/>
    </location>
</feature>
<sequence length="599" mass="67181">MANRAGSGFSKRTPATSPALGTCSSGQIMPRVLCANNHVYAQCLNPATMTCGKCYLVKYCGSGCQAQHWKTHKNDCKHPYNNSSWQPAWAAERRSPVFFTQTNNGPAHTFFGTFRNYIWGNVPAINCLQLSRNEGNDAVSMDLKFCFAASGDLRNLIMTVNDLPDNYQGKCDILCNDLNGIVVNRNLVILFVLLEAGTDVAEAAELAVHLMYSAALTPAMANYVAQCTEKIYGTHGTESAVWDTRGIGKLRSLQWISDIQPALRMFRSKYHLVDALTSMRSIMWSPERVDYRDRYLSSLQPGHRLAFSRFRTTGILLPFGVDICHFTEPNRLLFSPDGRWLSMDDANPLFGWDLGPVFDCGQRNGATRADSYGCLFFYLKEQFQKFATRAEKFKLNITLSQADARVLGQSIPAGLVQNFRDARFDRIETSNLADYLGAGQIIKSWGTLLNKTNPHSVLLMNFMNWMLQQPDSRVRDDARKLNKKLLDQAAAVLVRECSSTKRDVYLINPIPSNDQSLECAEAFYDNEHQFSDFVRKSGALQAAAAAGVRLRAIHRIHPKRSGLMLDNTNQTIPNLTKTQFNDLFLLGGANYTDRFVEIE</sequence>
<keyword evidence="8" id="KW-1185">Reference proteome</keyword>
<dbReference type="AlphaFoldDB" id="A0AAD6X6B6"/>
<accession>A0AAD6X6B6</accession>
<protein>
    <recommendedName>
        <fullName evidence="6">MYND-type domain-containing protein</fullName>
    </recommendedName>
</protein>
<evidence type="ECO:0000313" key="8">
    <source>
        <dbReference type="Proteomes" id="UP001218188"/>
    </source>
</evidence>
<dbReference type="EMBL" id="JARJCM010000042">
    <property type="protein sequence ID" value="KAJ7036561.1"/>
    <property type="molecule type" value="Genomic_DNA"/>
</dbReference>
<keyword evidence="3" id="KW-0862">Zinc</keyword>
<evidence type="ECO:0000256" key="2">
    <source>
        <dbReference type="ARBA" id="ARBA00022771"/>
    </source>
</evidence>
<dbReference type="Gene3D" id="6.10.140.2220">
    <property type="match status" value="1"/>
</dbReference>
<evidence type="ECO:0000256" key="1">
    <source>
        <dbReference type="ARBA" id="ARBA00022723"/>
    </source>
</evidence>
<evidence type="ECO:0000256" key="5">
    <source>
        <dbReference type="SAM" id="MobiDB-lite"/>
    </source>
</evidence>
<organism evidence="7 8">
    <name type="scientific">Mycena alexandri</name>
    <dbReference type="NCBI Taxonomy" id="1745969"/>
    <lineage>
        <taxon>Eukaryota</taxon>
        <taxon>Fungi</taxon>
        <taxon>Dikarya</taxon>
        <taxon>Basidiomycota</taxon>
        <taxon>Agaricomycotina</taxon>
        <taxon>Agaricomycetes</taxon>
        <taxon>Agaricomycetidae</taxon>
        <taxon>Agaricales</taxon>
        <taxon>Marasmiineae</taxon>
        <taxon>Mycenaceae</taxon>
        <taxon>Mycena</taxon>
    </lineage>
</organism>
<feature type="non-terminal residue" evidence="7">
    <location>
        <position position="599"/>
    </location>
</feature>
<keyword evidence="1" id="KW-0479">Metal-binding</keyword>
<keyword evidence="2 4" id="KW-0863">Zinc-finger</keyword>
<dbReference type="SUPFAM" id="SSF144232">
    <property type="entry name" value="HIT/MYND zinc finger-like"/>
    <property type="match status" value="1"/>
</dbReference>
<reference evidence="7" key="1">
    <citation type="submission" date="2023-03" db="EMBL/GenBank/DDBJ databases">
        <title>Massive genome expansion in bonnet fungi (Mycena s.s.) driven by repeated elements and novel gene families across ecological guilds.</title>
        <authorList>
            <consortium name="Lawrence Berkeley National Laboratory"/>
            <person name="Harder C.B."/>
            <person name="Miyauchi S."/>
            <person name="Viragh M."/>
            <person name="Kuo A."/>
            <person name="Thoen E."/>
            <person name="Andreopoulos B."/>
            <person name="Lu D."/>
            <person name="Skrede I."/>
            <person name="Drula E."/>
            <person name="Henrissat B."/>
            <person name="Morin E."/>
            <person name="Kohler A."/>
            <person name="Barry K."/>
            <person name="LaButti K."/>
            <person name="Morin E."/>
            <person name="Salamov A."/>
            <person name="Lipzen A."/>
            <person name="Mereny Z."/>
            <person name="Hegedus B."/>
            <person name="Baldrian P."/>
            <person name="Stursova M."/>
            <person name="Weitz H."/>
            <person name="Taylor A."/>
            <person name="Grigoriev I.V."/>
            <person name="Nagy L.G."/>
            <person name="Martin F."/>
            <person name="Kauserud H."/>
        </authorList>
    </citation>
    <scope>NUCLEOTIDE SEQUENCE</scope>
    <source>
        <strain evidence="7">CBHHK200</strain>
    </source>
</reference>
<evidence type="ECO:0000256" key="3">
    <source>
        <dbReference type="ARBA" id="ARBA00022833"/>
    </source>
</evidence>
<dbReference type="InterPro" id="IPR027974">
    <property type="entry name" value="DUF4470"/>
</dbReference>
<evidence type="ECO:0000259" key="6">
    <source>
        <dbReference type="PROSITE" id="PS50865"/>
    </source>
</evidence>
<feature type="domain" description="MYND-type" evidence="6">
    <location>
        <begin position="40"/>
        <end position="76"/>
    </location>
</feature>
<dbReference type="InterPro" id="IPR002893">
    <property type="entry name" value="Znf_MYND"/>
</dbReference>
<dbReference type="Proteomes" id="UP001218188">
    <property type="component" value="Unassembled WGS sequence"/>
</dbReference>
<evidence type="ECO:0000256" key="4">
    <source>
        <dbReference type="PROSITE-ProRule" id="PRU00134"/>
    </source>
</evidence>